<keyword evidence="10" id="KW-0472">Membrane</keyword>
<evidence type="ECO:0000313" key="13">
    <source>
        <dbReference type="Proteomes" id="UP000219439"/>
    </source>
</evidence>
<evidence type="ECO:0000256" key="7">
    <source>
        <dbReference type="ARBA" id="ARBA00022840"/>
    </source>
</evidence>
<protein>
    <submittedName>
        <fullName evidence="12">Iron complex transport system ATP-binding protein</fullName>
    </submittedName>
</protein>
<keyword evidence="8" id="KW-0408">Iron</keyword>
<keyword evidence="9" id="KW-0406">Ion transport</keyword>
<keyword evidence="13" id="KW-1185">Reference proteome</keyword>
<reference evidence="12 13" key="1">
    <citation type="submission" date="2017-09" db="EMBL/GenBank/DDBJ databases">
        <authorList>
            <person name="Ehlers B."/>
            <person name="Leendertz F.H."/>
        </authorList>
    </citation>
    <scope>NUCLEOTIDE SEQUENCE [LARGE SCALE GENOMIC DNA]</scope>
    <source>
        <strain evidence="12 13">DSM 18289</strain>
    </source>
</reference>
<dbReference type="InterPro" id="IPR017871">
    <property type="entry name" value="ABC_transporter-like_CS"/>
</dbReference>
<keyword evidence="5" id="KW-0410">Iron transport</keyword>
<dbReference type="GO" id="GO:0016887">
    <property type="term" value="F:ATP hydrolysis activity"/>
    <property type="evidence" value="ECO:0007669"/>
    <property type="project" value="InterPro"/>
</dbReference>
<dbReference type="RefSeq" id="WP_097154714.1">
    <property type="nucleotide sequence ID" value="NZ_OBEL01000004.1"/>
</dbReference>
<comment type="subcellular location">
    <subcellularLocation>
        <location evidence="1">Cell membrane</location>
        <topology evidence="1">Peripheral membrane protein</topology>
    </subcellularLocation>
</comment>
<evidence type="ECO:0000256" key="5">
    <source>
        <dbReference type="ARBA" id="ARBA00022496"/>
    </source>
</evidence>
<organism evidence="12 13">
    <name type="scientific">Cohaesibacter gelatinilyticus</name>
    <dbReference type="NCBI Taxonomy" id="372072"/>
    <lineage>
        <taxon>Bacteria</taxon>
        <taxon>Pseudomonadati</taxon>
        <taxon>Pseudomonadota</taxon>
        <taxon>Alphaproteobacteria</taxon>
        <taxon>Hyphomicrobiales</taxon>
        <taxon>Cohaesibacteraceae</taxon>
    </lineage>
</organism>
<keyword evidence="6" id="KW-0547">Nucleotide-binding</keyword>
<dbReference type="InterPro" id="IPR051535">
    <property type="entry name" value="Siderophore_ABC-ATPase"/>
</dbReference>
<evidence type="ECO:0000256" key="9">
    <source>
        <dbReference type="ARBA" id="ARBA00023065"/>
    </source>
</evidence>
<dbReference type="AlphaFoldDB" id="A0A285PF76"/>
<evidence type="ECO:0000259" key="11">
    <source>
        <dbReference type="PROSITE" id="PS50893"/>
    </source>
</evidence>
<dbReference type="Gene3D" id="3.40.50.300">
    <property type="entry name" value="P-loop containing nucleotide triphosphate hydrolases"/>
    <property type="match status" value="1"/>
</dbReference>
<dbReference type="GO" id="GO:0005886">
    <property type="term" value="C:plasma membrane"/>
    <property type="evidence" value="ECO:0007669"/>
    <property type="project" value="UniProtKB-SubCell"/>
</dbReference>
<dbReference type="InterPro" id="IPR027417">
    <property type="entry name" value="P-loop_NTPase"/>
</dbReference>
<dbReference type="SUPFAM" id="SSF52540">
    <property type="entry name" value="P-loop containing nucleoside triphosphate hydrolases"/>
    <property type="match status" value="1"/>
</dbReference>
<dbReference type="Proteomes" id="UP000219439">
    <property type="component" value="Unassembled WGS sequence"/>
</dbReference>
<dbReference type="InterPro" id="IPR003439">
    <property type="entry name" value="ABC_transporter-like_ATP-bd"/>
</dbReference>
<dbReference type="PANTHER" id="PTHR42771">
    <property type="entry name" value="IRON(3+)-HYDROXAMATE IMPORT ATP-BINDING PROTEIN FHUC"/>
    <property type="match status" value="1"/>
</dbReference>
<evidence type="ECO:0000256" key="10">
    <source>
        <dbReference type="ARBA" id="ARBA00023136"/>
    </source>
</evidence>
<dbReference type="GO" id="GO:0005524">
    <property type="term" value="F:ATP binding"/>
    <property type="evidence" value="ECO:0007669"/>
    <property type="project" value="UniProtKB-KW"/>
</dbReference>
<dbReference type="InterPro" id="IPR003593">
    <property type="entry name" value="AAA+_ATPase"/>
</dbReference>
<dbReference type="GO" id="GO:0006826">
    <property type="term" value="P:iron ion transport"/>
    <property type="evidence" value="ECO:0007669"/>
    <property type="project" value="UniProtKB-KW"/>
</dbReference>
<comment type="similarity">
    <text evidence="2">Belongs to the ABC transporter superfamily.</text>
</comment>
<evidence type="ECO:0000256" key="8">
    <source>
        <dbReference type="ARBA" id="ARBA00023004"/>
    </source>
</evidence>
<evidence type="ECO:0000256" key="6">
    <source>
        <dbReference type="ARBA" id="ARBA00022741"/>
    </source>
</evidence>
<dbReference type="PROSITE" id="PS00211">
    <property type="entry name" value="ABC_TRANSPORTER_1"/>
    <property type="match status" value="1"/>
</dbReference>
<keyword evidence="7 12" id="KW-0067">ATP-binding</keyword>
<dbReference type="EMBL" id="OBEL01000004">
    <property type="protein sequence ID" value="SNZ20364.1"/>
    <property type="molecule type" value="Genomic_DNA"/>
</dbReference>
<accession>A0A285PF76</accession>
<dbReference type="OrthoDB" id="9810077at2"/>
<keyword evidence="4" id="KW-1003">Cell membrane</keyword>
<dbReference type="FunFam" id="3.40.50.300:FF:000134">
    <property type="entry name" value="Iron-enterobactin ABC transporter ATP-binding protein"/>
    <property type="match status" value="1"/>
</dbReference>
<dbReference type="Pfam" id="PF00005">
    <property type="entry name" value="ABC_tran"/>
    <property type="match status" value="1"/>
</dbReference>
<gene>
    <name evidence="12" type="ORF">SAMN06265368_3467</name>
</gene>
<dbReference type="SMART" id="SM00382">
    <property type="entry name" value="AAA"/>
    <property type="match status" value="1"/>
</dbReference>
<evidence type="ECO:0000256" key="1">
    <source>
        <dbReference type="ARBA" id="ARBA00004202"/>
    </source>
</evidence>
<keyword evidence="3" id="KW-0813">Transport</keyword>
<sequence>MIEISSIQHTIGNAPILKEISTQLPKGQITALVGPNGAGKSTLLSLISRLQDLQTGSISIDGMDVSGTSSTELAKKLAILTQSNTITSRLTLQDLVSFGRFPHHKGRPTAKDHKKVSETLDVFKLTDLAPRFLDELSGGQRQKAFVAMTYAQDTDYLLLDEPLNNLDMASSRALMQQLQSLAHKTGKTIIIVLHEINYAASYADWIVGLREGQLVASGPADKILAPQTIEDIFGITVDIHQIGDRKVVMHYS</sequence>
<name>A0A285PF76_9HYPH</name>
<feature type="domain" description="ABC transporter" evidence="11">
    <location>
        <begin position="2"/>
        <end position="236"/>
    </location>
</feature>
<evidence type="ECO:0000256" key="4">
    <source>
        <dbReference type="ARBA" id="ARBA00022475"/>
    </source>
</evidence>
<dbReference type="PROSITE" id="PS50893">
    <property type="entry name" value="ABC_TRANSPORTER_2"/>
    <property type="match status" value="1"/>
</dbReference>
<dbReference type="PANTHER" id="PTHR42771:SF3">
    <property type="entry name" value="PETROBACTIN IMPORT ATP-BINDING PROTEIN YCLP"/>
    <property type="match status" value="1"/>
</dbReference>
<dbReference type="CDD" id="cd03214">
    <property type="entry name" value="ABC_Iron-Siderophores_B12_Hemin"/>
    <property type="match status" value="1"/>
</dbReference>
<evidence type="ECO:0000313" key="12">
    <source>
        <dbReference type="EMBL" id="SNZ20364.1"/>
    </source>
</evidence>
<evidence type="ECO:0000256" key="2">
    <source>
        <dbReference type="ARBA" id="ARBA00005417"/>
    </source>
</evidence>
<evidence type="ECO:0000256" key="3">
    <source>
        <dbReference type="ARBA" id="ARBA00022448"/>
    </source>
</evidence>
<proteinExistence type="inferred from homology"/>